<dbReference type="Proteomes" id="UP001630969">
    <property type="component" value="Unassembled WGS sequence"/>
</dbReference>
<dbReference type="NCBIfam" id="TIGR01947">
    <property type="entry name" value="rnfG"/>
    <property type="match status" value="1"/>
</dbReference>
<comment type="cofactor">
    <cofactor evidence="6">
        <name>FMN</name>
        <dbReference type="ChEBI" id="CHEBI:58210"/>
    </cofactor>
</comment>
<keyword evidence="6" id="KW-1133">Transmembrane helix</keyword>
<comment type="caution">
    <text evidence="8">The sequence shown here is derived from an EMBL/GenBank/DDBJ whole genome shotgun (WGS) entry which is preliminary data.</text>
</comment>
<keyword evidence="2 6" id="KW-0597">Phosphoprotein</keyword>
<dbReference type="InterPro" id="IPR010209">
    <property type="entry name" value="Ion_transpt_RnfG/RsxG"/>
</dbReference>
<evidence type="ECO:0000256" key="1">
    <source>
        <dbReference type="ARBA" id="ARBA00022448"/>
    </source>
</evidence>
<dbReference type="PANTHER" id="PTHR36118">
    <property type="entry name" value="ION-TRANSLOCATING OXIDOREDUCTASE COMPLEX SUBUNIT G"/>
    <property type="match status" value="1"/>
</dbReference>
<feature type="domain" description="FMN-binding" evidence="7">
    <location>
        <begin position="100"/>
        <end position="192"/>
    </location>
</feature>
<dbReference type="SMART" id="SM00900">
    <property type="entry name" value="FMN_bind"/>
    <property type="match status" value="1"/>
</dbReference>
<evidence type="ECO:0000313" key="9">
    <source>
        <dbReference type="Proteomes" id="UP001630969"/>
    </source>
</evidence>
<proteinExistence type="inferred from homology"/>
<evidence type="ECO:0000256" key="3">
    <source>
        <dbReference type="ARBA" id="ARBA00022630"/>
    </source>
</evidence>
<comment type="similarity">
    <text evidence="6">Belongs to the RnfG family.</text>
</comment>
<dbReference type="EMBL" id="JBGXBU010000006">
    <property type="protein sequence ID" value="MFM4894084.1"/>
    <property type="molecule type" value="Genomic_DNA"/>
</dbReference>
<keyword evidence="6" id="KW-1278">Translocase</keyword>
<dbReference type="HAMAP" id="MF_00479">
    <property type="entry name" value="RsxG_RnfG"/>
    <property type="match status" value="1"/>
</dbReference>
<feature type="modified residue" description="FMN phosphoryl threonine" evidence="6">
    <location>
        <position position="175"/>
    </location>
</feature>
<dbReference type="GeneID" id="97221349"/>
<sequence>MLTSMRNHGLTLALFALVCTSVVVATHLLTQDKIAHQQQREKLNTLSALLPVGSYDNDLVASCKRVTSPLLGTSQPMPLYTATLAGQVTGYAMETVAPDGYSGAIRLIVGTDADGRVKGVRVLAHNETPGLGDKIELKKSRWIESFVGKFLTQDNEASWAVKKDGGDFDAFTGATITPRAVVKAVANLLRLQQTHPALLQDAPPCDGAGENP</sequence>
<gene>
    <name evidence="8" type="primary">rsxG</name>
    <name evidence="6" type="synonym">rnfG</name>
    <name evidence="8" type="ORF">ACEUDJ_14585</name>
</gene>
<dbReference type="EC" id="7.-.-.-" evidence="6"/>
<evidence type="ECO:0000313" key="8">
    <source>
        <dbReference type="EMBL" id="MFM4894084.1"/>
    </source>
</evidence>
<dbReference type="RefSeq" id="WP_041999509.1">
    <property type="nucleotide sequence ID" value="NZ_CDBT01000051.1"/>
</dbReference>
<keyword evidence="6" id="KW-0472">Membrane</keyword>
<keyword evidence="6" id="KW-0812">Transmembrane</keyword>
<dbReference type="PIRSF" id="PIRSF006091">
    <property type="entry name" value="E_trnsport_RnfG"/>
    <property type="match status" value="1"/>
</dbReference>
<name>A0ABW9GTX9_9GAMM</name>
<evidence type="ECO:0000256" key="6">
    <source>
        <dbReference type="HAMAP-Rule" id="MF_00479"/>
    </source>
</evidence>
<keyword evidence="6" id="KW-1003">Cell membrane</keyword>
<organism evidence="8 9">
    <name type="scientific">Aeromonas bivalvium</name>
    <dbReference type="NCBI Taxonomy" id="440079"/>
    <lineage>
        <taxon>Bacteria</taxon>
        <taxon>Pseudomonadati</taxon>
        <taxon>Pseudomonadota</taxon>
        <taxon>Gammaproteobacteria</taxon>
        <taxon>Aeromonadales</taxon>
        <taxon>Aeromonadaceae</taxon>
        <taxon>Aeromonas</taxon>
    </lineage>
</organism>
<keyword evidence="5 6" id="KW-0249">Electron transport</keyword>
<keyword evidence="9" id="KW-1185">Reference proteome</keyword>
<evidence type="ECO:0000256" key="2">
    <source>
        <dbReference type="ARBA" id="ARBA00022553"/>
    </source>
</evidence>
<dbReference type="PANTHER" id="PTHR36118:SF1">
    <property type="entry name" value="ION-TRANSLOCATING OXIDOREDUCTASE COMPLEX SUBUNIT G"/>
    <property type="match status" value="1"/>
</dbReference>
<evidence type="ECO:0000256" key="5">
    <source>
        <dbReference type="ARBA" id="ARBA00022982"/>
    </source>
</evidence>
<dbReference type="NCBIfam" id="NF002519">
    <property type="entry name" value="PRK01908.1"/>
    <property type="match status" value="1"/>
</dbReference>
<accession>A0ABW9GTX9</accession>
<keyword evidence="6" id="KW-0997">Cell inner membrane</keyword>
<dbReference type="Pfam" id="PF04205">
    <property type="entry name" value="FMN_bind"/>
    <property type="match status" value="1"/>
</dbReference>
<comment type="subcellular location">
    <subcellularLocation>
        <location evidence="6">Cell inner membrane</location>
        <topology evidence="6">Single-pass membrane protein</topology>
    </subcellularLocation>
</comment>
<dbReference type="InterPro" id="IPR007329">
    <property type="entry name" value="FMN-bd"/>
</dbReference>
<evidence type="ECO:0000259" key="7">
    <source>
        <dbReference type="SMART" id="SM00900"/>
    </source>
</evidence>
<keyword evidence="4 6" id="KW-0288">FMN</keyword>
<keyword evidence="3 6" id="KW-0285">Flavoprotein</keyword>
<comment type="function">
    <text evidence="6">Part of a membrane-bound complex that couples electron transfer with translocation of ions across the membrane.</text>
</comment>
<reference evidence="8 9" key="1">
    <citation type="submission" date="2024-09" db="EMBL/GenBank/DDBJ databases">
        <title>Aeromonas strains Genome sequencing and assembly.</title>
        <authorList>
            <person name="Hu X."/>
            <person name="Tang B."/>
        </authorList>
    </citation>
    <scope>NUCLEOTIDE SEQUENCE [LARGE SCALE GENOMIC DNA]</scope>
    <source>
        <strain evidence="8 9">NB23SCDHY001</strain>
    </source>
</reference>
<keyword evidence="1 6" id="KW-0813">Transport</keyword>
<comment type="subunit">
    <text evidence="6">The complex is composed of six subunits: RnfA, RnfB, RnfC, RnfD, RnfE and RnfG.</text>
</comment>
<evidence type="ECO:0000256" key="4">
    <source>
        <dbReference type="ARBA" id="ARBA00022643"/>
    </source>
</evidence>
<protein>
    <recommendedName>
        <fullName evidence="6">Ion-translocating oxidoreductase complex subunit G</fullName>
        <ecNumber evidence="6">7.-.-.-</ecNumber>
    </recommendedName>
    <alternativeName>
        <fullName evidence="6">Rnf electron transport complex subunit G</fullName>
    </alternativeName>
</protein>